<keyword evidence="10" id="KW-0175">Coiled coil</keyword>
<dbReference type="Pfam" id="PF04488">
    <property type="entry name" value="Gly_transf_sug"/>
    <property type="match status" value="1"/>
</dbReference>
<dbReference type="AlphaFoldDB" id="A0A1E4RNC6"/>
<dbReference type="GeneID" id="30992903"/>
<keyword evidence="6" id="KW-0735">Signal-anchor</keyword>
<dbReference type="GO" id="GO:0006487">
    <property type="term" value="P:protein N-linked glycosylation"/>
    <property type="evidence" value="ECO:0007669"/>
    <property type="project" value="TreeGrafter"/>
</dbReference>
<evidence type="ECO:0000256" key="2">
    <source>
        <dbReference type="ARBA" id="ARBA00009003"/>
    </source>
</evidence>
<evidence type="ECO:0000256" key="9">
    <source>
        <dbReference type="ARBA" id="ARBA00023136"/>
    </source>
</evidence>
<evidence type="ECO:0000313" key="11">
    <source>
        <dbReference type="EMBL" id="ODV68691.1"/>
    </source>
</evidence>
<protein>
    <recommendedName>
        <fullName evidence="13">Alpha-1,6-mannosyltransferase</fullName>
    </recommendedName>
</protein>
<gene>
    <name evidence="11" type="ORF">HYPBUDRAFT_104522</name>
</gene>
<keyword evidence="12" id="KW-1185">Reference proteome</keyword>
<dbReference type="PANTHER" id="PTHR31834">
    <property type="entry name" value="INITIATION-SPECIFIC ALPHA-1,6-MANNOSYLTRANSFERASE"/>
    <property type="match status" value="1"/>
</dbReference>
<dbReference type="STRING" id="984485.A0A1E4RNC6"/>
<sequence length="404" mass="47100">MASSSFYNKKRKPILISVLLIVVIIFVTKLTSSYRSTKNFQEVLQNIPNENLLGISKLLSNENELKQDEFLKKLEKLNKKLLSKQEELLLSLQEQNLQILQELKTMKVPSASLSIRDKLVYCFPYDPSVKFPAYIWQSWKHGLNDERFDKKYREGELQWAWKNPGFVHELFNDDTSHTMIKYLYNQIPEVIETYESLPEVILRMDFFRYLILFARGGVYADIDTYPLQPIPNWIPENVSPNELGMIISIETDSNLANWKLESVRRLQFGQFVLQSKPGHPILREIIAEIVETTLSKKREASEKNERLVLLGNSNQKSLEILKWTGGGIWTDVIMNYFNDYIKSSIYQQITWKEFHNLKIPKLVSDILVLPISSFASDLEIPKDGKIEDPLAFVKHYSAKIWKTT</sequence>
<evidence type="ECO:0000256" key="1">
    <source>
        <dbReference type="ARBA" id="ARBA00004323"/>
    </source>
</evidence>
<dbReference type="PANTHER" id="PTHR31834:SF11">
    <property type="entry name" value="GLYCOSYLTRANSFERASE HOC1-RELATED"/>
    <property type="match status" value="1"/>
</dbReference>
<dbReference type="OrthoDB" id="411251at2759"/>
<dbReference type="GO" id="GO:0000136">
    <property type="term" value="C:mannan polymerase complex"/>
    <property type="evidence" value="ECO:0007669"/>
    <property type="project" value="EnsemblFungi"/>
</dbReference>
<dbReference type="FunFam" id="3.90.550.20:FF:000002">
    <property type="entry name" value="Initiation-specific alpha-1,6-mannosyltransferase"/>
    <property type="match status" value="1"/>
</dbReference>
<keyword evidence="4" id="KW-0808">Transferase</keyword>
<keyword evidence="9" id="KW-0472">Membrane</keyword>
<evidence type="ECO:0000256" key="6">
    <source>
        <dbReference type="ARBA" id="ARBA00022968"/>
    </source>
</evidence>
<evidence type="ECO:0000256" key="4">
    <source>
        <dbReference type="ARBA" id="ARBA00022679"/>
    </source>
</evidence>
<accession>A0A1E4RNC6</accession>
<evidence type="ECO:0000256" key="3">
    <source>
        <dbReference type="ARBA" id="ARBA00022676"/>
    </source>
</evidence>
<keyword evidence="8" id="KW-0333">Golgi apparatus</keyword>
<comment type="subcellular location">
    <subcellularLocation>
        <location evidence="1">Golgi apparatus membrane</location>
        <topology evidence="1">Single-pass type II membrane protein</topology>
    </subcellularLocation>
</comment>
<evidence type="ECO:0000313" key="12">
    <source>
        <dbReference type="Proteomes" id="UP000095085"/>
    </source>
</evidence>
<dbReference type="InterPro" id="IPR029044">
    <property type="entry name" value="Nucleotide-diphossugar_trans"/>
</dbReference>
<evidence type="ECO:0000256" key="10">
    <source>
        <dbReference type="SAM" id="Coils"/>
    </source>
</evidence>
<dbReference type="Proteomes" id="UP000095085">
    <property type="component" value="Unassembled WGS sequence"/>
</dbReference>
<reference evidence="12" key="1">
    <citation type="submission" date="2016-05" db="EMBL/GenBank/DDBJ databases">
        <title>Comparative genomics of biotechnologically important yeasts.</title>
        <authorList>
            <consortium name="DOE Joint Genome Institute"/>
            <person name="Riley R."/>
            <person name="Haridas S."/>
            <person name="Wolfe K.H."/>
            <person name="Lopes M.R."/>
            <person name="Hittinger C.T."/>
            <person name="Goker M."/>
            <person name="Salamov A."/>
            <person name="Wisecaver J."/>
            <person name="Long T.M."/>
            <person name="Aerts A.L."/>
            <person name="Barry K."/>
            <person name="Choi C."/>
            <person name="Clum A."/>
            <person name="Coughlan A.Y."/>
            <person name="Deshpande S."/>
            <person name="Douglass A.P."/>
            <person name="Hanson S.J."/>
            <person name="Klenk H.-P."/>
            <person name="Labutti K."/>
            <person name="Lapidus A."/>
            <person name="Lindquist E."/>
            <person name="Lipzen A."/>
            <person name="Meier-Kolthoff J.P."/>
            <person name="Ohm R.A."/>
            <person name="Otillar R.P."/>
            <person name="Pangilinan J."/>
            <person name="Peng Y."/>
            <person name="Rokas A."/>
            <person name="Rosa C.A."/>
            <person name="Scheuner C."/>
            <person name="Sibirny A.A."/>
            <person name="Slot J.C."/>
            <person name="Stielow J.B."/>
            <person name="Sun H."/>
            <person name="Kurtzman C.P."/>
            <person name="Blackwell M."/>
            <person name="Grigoriev I.V."/>
            <person name="Jeffries T.W."/>
        </authorList>
    </citation>
    <scope>NUCLEOTIDE SEQUENCE [LARGE SCALE GENOMIC DNA]</scope>
    <source>
        <strain evidence="12">NRRL Y-1933</strain>
    </source>
</reference>
<keyword evidence="7" id="KW-1133">Transmembrane helix</keyword>
<dbReference type="InterPro" id="IPR007577">
    <property type="entry name" value="GlycoTrfase_DXD_sugar-bd_CS"/>
</dbReference>
<evidence type="ECO:0008006" key="13">
    <source>
        <dbReference type="Google" id="ProtNLM"/>
    </source>
</evidence>
<dbReference type="EMBL" id="KV454539">
    <property type="protein sequence ID" value="ODV68691.1"/>
    <property type="molecule type" value="Genomic_DNA"/>
</dbReference>
<name>A0A1E4RNC6_9ASCO</name>
<dbReference type="SUPFAM" id="SSF53448">
    <property type="entry name" value="Nucleotide-diphospho-sugar transferases"/>
    <property type="match status" value="1"/>
</dbReference>
<dbReference type="Gene3D" id="3.90.550.20">
    <property type="match status" value="1"/>
</dbReference>
<dbReference type="RefSeq" id="XP_020077758.1">
    <property type="nucleotide sequence ID" value="XM_020218353.1"/>
</dbReference>
<proteinExistence type="inferred from homology"/>
<evidence type="ECO:0000256" key="7">
    <source>
        <dbReference type="ARBA" id="ARBA00022989"/>
    </source>
</evidence>
<keyword evidence="3" id="KW-0328">Glycosyltransferase</keyword>
<evidence type="ECO:0000256" key="5">
    <source>
        <dbReference type="ARBA" id="ARBA00022692"/>
    </source>
</evidence>
<dbReference type="InterPro" id="IPR039367">
    <property type="entry name" value="Och1-like"/>
</dbReference>
<comment type="similarity">
    <text evidence="2">Belongs to the glycosyltransferase 32 family.</text>
</comment>
<dbReference type="GO" id="GO:0000009">
    <property type="term" value="F:alpha-1,6-mannosyltransferase activity"/>
    <property type="evidence" value="ECO:0007669"/>
    <property type="project" value="EnsemblFungi"/>
</dbReference>
<keyword evidence="5" id="KW-0812">Transmembrane</keyword>
<organism evidence="11 12">
    <name type="scientific">Hyphopichia burtonii NRRL Y-1933</name>
    <dbReference type="NCBI Taxonomy" id="984485"/>
    <lineage>
        <taxon>Eukaryota</taxon>
        <taxon>Fungi</taxon>
        <taxon>Dikarya</taxon>
        <taxon>Ascomycota</taxon>
        <taxon>Saccharomycotina</taxon>
        <taxon>Pichiomycetes</taxon>
        <taxon>Debaryomycetaceae</taxon>
        <taxon>Hyphopichia</taxon>
    </lineage>
</organism>
<feature type="coiled-coil region" evidence="10">
    <location>
        <begin position="67"/>
        <end position="102"/>
    </location>
</feature>
<evidence type="ECO:0000256" key="8">
    <source>
        <dbReference type="ARBA" id="ARBA00023034"/>
    </source>
</evidence>